<dbReference type="Proteomes" id="UP000186720">
    <property type="component" value="Unassembled WGS sequence"/>
</dbReference>
<dbReference type="Gene3D" id="1.20.1600.10">
    <property type="entry name" value="Outer membrane efflux proteins (OEP)"/>
    <property type="match status" value="1"/>
</dbReference>
<sequence>MDKIRILLLIIILSASSVYAQKVPPRKKPVAVEPDLVMPDTSSVVVKADSSHNASGEFMSLKQCIDYAMIHQPGLNKSLINVSIAKETNAVNIAPWLPQVSASGNVTHYIQFPESGVITTQGGTTTATGGATTGGTTAGGTTGTTTSTSSSGVATRTANTFIPQLAVSQAIFSPSLLYAAKTAPLLLKEAQQVTDSTRIYLVSAVSKSYYNVLLTLEQINVLKEDTARLGKNVRDTYHQYIGGIVDETDYEEATITLNNSKAQLKQANENVVPQFATLKQLMGFPPEQQFNVSFNTDQMMQGIYIDTTQQLSYEKRIEFQQLGTQKALQATLTGYYKTAFLPTLSAFYNYNRQFANSKFSNVFDSSYPSSLVGLSVSIPIFTGLSRVHNIRKSRLQEQLITWDETDLKLQINKEYTTANANYKGNLYNLQLLQKNVAMARRVYFVVTLQYKQGIVAYLNVITAESNLITSEINYLNALFQTLSSKIDLQKAMGNISY</sequence>
<dbReference type="SUPFAM" id="SSF56954">
    <property type="entry name" value="Outer membrane efflux proteins (OEP)"/>
    <property type="match status" value="1"/>
</dbReference>
<dbReference type="InterPro" id="IPR051906">
    <property type="entry name" value="TolC-like"/>
</dbReference>
<proteinExistence type="inferred from homology"/>
<evidence type="ECO:0000256" key="5">
    <source>
        <dbReference type="ARBA" id="ARBA00022692"/>
    </source>
</evidence>
<keyword evidence="4" id="KW-1134">Transmembrane beta strand</keyword>
<dbReference type="PANTHER" id="PTHR30026:SF20">
    <property type="entry name" value="OUTER MEMBRANE PROTEIN TOLC"/>
    <property type="match status" value="1"/>
</dbReference>
<keyword evidence="3" id="KW-0813">Transport</keyword>
<evidence type="ECO:0000313" key="10">
    <source>
        <dbReference type="EMBL" id="OKS87324.1"/>
    </source>
</evidence>
<feature type="compositionally biased region" description="Gly residues" evidence="8">
    <location>
        <begin position="131"/>
        <end position="142"/>
    </location>
</feature>
<keyword evidence="9" id="KW-0732">Signal</keyword>
<dbReference type="GO" id="GO:0015562">
    <property type="term" value="F:efflux transmembrane transporter activity"/>
    <property type="evidence" value="ECO:0007669"/>
    <property type="project" value="InterPro"/>
</dbReference>
<keyword evidence="11" id="KW-1185">Reference proteome</keyword>
<evidence type="ECO:0000256" key="9">
    <source>
        <dbReference type="SAM" id="SignalP"/>
    </source>
</evidence>
<evidence type="ECO:0000313" key="11">
    <source>
        <dbReference type="Proteomes" id="UP000186720"/>
    </source>
</evidence>
<keyword evidence="7" id="KW-0998">Cell outer membrane</keyword>
<dbReference type="GO" id="GO:0009279">
    <property type="term" value="C:cell outer membrane"/>
    <property type="evidence" value="ECO:0007669"/>
    <property type="project" value="UniProtKB-SubCell"/>
</dbReference>
<dbReference type="PANTHER" id="PTHR30026">
    <property type="entry name" value="OUTER MEMBRANE PROTEIN TOLC"/>
    <property type="match status" value="1"/>
</dbReference>
<comment type="similarity">
    <text evidence="2">Belongs to the outer membrane factor (OMF) (TC 1.B.17) family.</text>
</comment>
<gene>
    <name evidence="10" type="ORF">RG47T_2785</name>
</gene>
<comment type="subcellular location">
    <subcellularLocation>
        <location evidence="1">Cell outer membrane</location>
    </subcellularLocation>
</comment>
<evidence type="ECO:0000256" key="3">
    <source>
        <dbReference type="ARBA" id="ARBA00022448"/>
    </source>
</evidence>
<feature type="region of interest" description="Disordered" evidence="8">
    <location>
        <begin position="121"/>
        <end position="152"/>
    </location>
</feature>
<feature type="signal peptide" evidence="9">
    <location>
        <begin position="1"/>
        <end position="20"/>
    </location>
</feature>
<evidence type="ECO:0008006" key="12">
    <source>
        <dbReference type="Google" id="ProtNLM"/>
    </source>
</evidence>
<evidence type="ECO:0000256" key="8">
    <source>
        <dbReference type="SAM" id="MobiDB-lite"/>
    </source>
</evidence>
<dbReference type="STRING" id="1302689.RG47T_2785"/>
<evidence type="ECO:0000256" key="2">
    <source>
        <dbReference type="ARBA" id="ARBA00007613"/>
    </source>
</evidence>
<accession>A0A1Q5ZZY0</accession>
<feature type="compositionally biased region" description="Low complexity" evidence="8">
    <location>
        <begin position="121"/>
        <end position="130"/>
    </location>
</feature>
<feature type="compositionally biased region" description="Low complexity" evidence="8">
    <location>
        <begin position="143"/>
        <end position="152"/>
    </location>
</feature>
<dbReference type="OrthoDB" id="367883at2"/>
<feature type="chain" id="PRO_5010344890" description="Outer membrane protein TolC" evidence="9">
    <location>
        <begin position="21"/>
        <end position="497"/>
    </location>
</feature>
<keyword evidence="5" id="KW-0812">Transmembrane</keyword>
<comment type="caution">
    <text evidence="10">The sequence shown here is derived from an EMBL/GenBank/DDBJ whole genome shotgun (WGS) entry which is preliminary data.</text>
</comment>
<evidence type="ECO:0000256" key="6">
    <source>
        <dbReference type="ARBA" id="ARBA00023136"/>
    </source>
</evidence>
<dbReference type="GO" id="GO:0015288">
    <property type="term" value="F:porin activity"/>
    <property type="evidence" value="ECO:0007669"/>
    <property type="project" value="TreeGrafter"/>
</dbReference>
<dbReference type="InterPro" id="IPR003423">
    <property type="entry name" value="OMP_efflux"/>
</dbReference>
<reference evidence="10 11" key="1">
    <citation type="submission" date="2016-11" db="EMBL/GenBank/DDBJ databases">
        <title>Whole Genome Sequencing of Mucilaginibacter polytrichastri RG4-7(T) isolated from the moss sample.</title>
        <authorList>
            <person name="Li Y."/>
        </authorList>
    </citation>
    <scope>NUCLEOTIDE SEQUENCE [LARGE SCALE GENOMIC DNA]</scope>
    <source>
        <strain evidence="10 11">RG4-7</strain>
    </source>
</reference>
<name>A0A1Q5ZZY0_9SPHI</name>
<evidence type="ECO:0000256" key="4">
    <source>
        <dbReference type="ARBA" id="ARBA00022452"/>
    </source>
</evidence>
<organism evidence="10 11">
    <name type="scientific">Mucilaginibacter polytrichastri</name>
    <dbReference type="NCBI Taxonomy" id="1302689"/>
    <lineage>
        <taxon>Bacteria</taxon>
        <taxon>Pseudomonadati</taxon>
        <taxon>Bacteroidota</taxon>
        <taxon>Sphingobacteriia</taxon>
        <taxon>Sphingobacteriales</taxon>
        <taxon>Sphingobacteriaceae</taxon>
        <taxon>Mucilaginibacter</taxon>
    </lineage>
</organism>
<keyword evidence="6" id="KW-0472">Membrane</keyword>
<evidence type="ECO:0000256" key="1">
    <source>
        <dbReference type="ARBA" id="ARBA00004442"/>
    </source>
</evidence>
<dbReference type="GO" id="GO:1990281">
    <property type="term" value="C:efflux pump complex"/>
    <property type="evidence" value="ECO:0007669"/>
    <property type="project" value="TreeGrafter"/>
</dbReference>
<dbReference type="AlphaFoldDB" id="A0A1Q5ZZY0"/>
<dbReference type="RefSeq" id="WP_074489960.1">
    <property type="nucleotide sequence ID" value="NZ_FPAM01000018.1"/>
</dbReference>
<dbReference type="EMBL" id="MPPL01000001">
    <property type="protein sequence ID" value="OKS87324.1"/>
    <property type="molecule type" value="Genomic_DNA"/>
</dbReference>
<evidence type="ECO:0000256" key="7">
    <source>
        <dbReference type="ARBA" id="ARBA00023237"/>
    </source>
</evidence>
<protein>
    <recommendedName>
        <fullName evidence="12">Outer membrane protein TolC</fullName>
    </recommendedName>
</protein>
<dbReference type="Pfam" id="PF02321">
    <property type="entry name" value="OEP"/>
    <property type="match status" value="2"/>
</dbReference>